<keyword evidence="1" id="KW-1133">Transmembrane helix</keyword>
<dbReference type="Proteomes" id="UP000198881">
    <property type="component" value="Unassembled WGS sequence"/>
</dbReference>
<feature type="transmembrane region" description="Helical" evidence="1">
    <location>
        <begin position="96"/>
        <end position="118"/>
    </location>
</feature>
<protein>
    <submittedName>
        <fullName evidence="2">Uncharacterized protein</fullName>
    </submittedName>
</protein>
<dbReference type="RefSeq" id="WP_143109481.1">
    <property type="nucleotide sequence ID" value="NZ_FPCG01000008.1"/>
</dbReference>
<evidence type="ECO:0000313" key="2">
    <source>
        <dbReference type="EMBL" id="SFV23795.1"/>
    </source>
</evidence>
<dbReference type="STRING" id="574650.SAMN04487966_108122"/>
<organism evidence="2 3">
    <name type="scientific">Micrococcus terreus</name>
    <dbReference type="NCBI Taxonomy" id="574650"/>
    <lineage>
        <taxon>Bacteria</taxon>
        <taxon>Bacillati</taxon>
        <taxon>Actinomycetota</taxon>
        <taxon>Actinomycetes</taxon>
        <taxon>Micrococcales</taxon>
        <taxon>Micrococcaceae</taxon>
        <taxon>Micrococcus</taxon>
    </lineage>
</organism>
<keyword evidence="1" id="KW-0472">Membrane</keyword>
<keyword evidence="3" id="KW-1185">Reference proteome</keyword>
<name>A0A1I7MPE0_9MICC</name>
<feature type="transmembrane region" description="Helical" evidence="1">
    <location>
        <begin position="39"/>
        <end position="59"/>
    </location>
</feature>
<feature type="transmembrane region" description="Helical" evidence="1">
    <location>
        <begin position="66"/>
        <end position="90"/>
    </location>
</feature>
<dbReference type="EMBL" id="FPCG01000008">
    <property type="protein sequence ID" value="SFV23795.1"/>
    <property type="molecule type" value="Genomic_DNA"/>
</dbReference>
<accession>A0A1I7MPE0</accession>
<keyword evidence="1" id="KW-0812">Transmembrane</keyword>
<sequence length="136" mass="15123">MTSVRWALLAVLLVVLPFIRDIVQPMIPFEETDWVQARVYTWLTLGAAAVGSVVVTLAARWDRWRSAFWLGVVGVVLCLVRALGYCWMITTETNIGAGFMFLASGALLALCAMVLLVLTVRRWRVLRRVSAAGQGR</sequence>
<proteinExistence type="predicted"/>
<gene>
    <name evidence="2" type="ORF">SAMN04487966_108122</name>
</gene>
<evidence type="ECO:0000313" key="3">
    <source>
        <dbReference type="Proteomes" id="UP000198881"/>
    </source>
</evidence>
<evidence type="ECO:0000256" key="1">
    <source>
        <dbReference type="SAM" id="Phobius"/>
    </source>
</evidence>
<dbReference type="AlphaFoldDB" id="A0A1I7MPE0"/>
<reference evidence="2 3" key="1">
    <citation type="submission" date="2016-10" db="EMBL/GenBank/DDBJ databases">
        <authorList>
            <person name="de Groot N.N."/>
        </authorList>
    </citation>
    <scope>NUCLEOTIDE SEQUENCE [LARGE SCALE GENOMIC DNA]</scope>
    <source>
        <strain evidence="2 3">CGMCC 1.7054</strain>
    </source>
</reference>